<dbReference type="GO" id="GO:0006629">
    <property type="term" value="P:lipid metabolic process"/>
    <property type="evidence" value="ECO:0007669"/>
    <property type="project" value="InterPro"/>
</dbReference>
<evidence type="ECO:0000259" key="7">
    <source>
        <dbReference type="Pfam" id="PF02544"/>
    </source>
</evidence>
<gene>
    <name evidence="8" type="ORF">pdam_00021593</name>
</gene>
<evidence type="ECO:0000256" key="1">
    <source>
        <dbReference type="ARBA" id="ARBA00004141"/>
    </source>
</evidence>
<evidence type="ECO:0000256" key="4">
    <source>
        <dbReference type="ARBA" id="ARBA00022989"/>
    </source>
</evidence>
<evidence type="ECO:0000256" key="5">
    <source>
        <dbReference type="ARBA" id="ARBA00023136"/>
    </source>
</evidence>
<evidence type="ECO:0000313" key="9">
    <source>
        <dbReference type="Proteomes" id="UP000275408"/>
    </source>
</evidence>
<feature type="transmembrane region" description="Helical" evidence="6">
    <location>
        <begin position="243"/>
        <end position="266"/>
    </location>
</feature>
<dbReference type="PROSITE" id="PS50244">
    <property type="entry name" value="S5A_REDUCTASE"/>
    <property type="match status" value="1"/>
</dbReference>
<feature type="transmembrane region" description="Helical" evidence="6">
    <location>
        <begin position="48"/>
        <end position="69"/>
    </location>
</feature>
<dbReference type="EMBL" id="RCHS01002262">
    <property type="protein sequence ID" value="RMX48539.1"/>
    <property type="molecule type" value="Genomic_DNA"/>
</dbReference>
<dbReference type="InterPro" id="IPR001104">
    <property type="entry name" value="3-oxo-5_a-steroid_4-DH_C"/>
</dbReference>
<feature type="domain" description="3-oxo-5-alpha-steroid 4-dehydrogenase C-terminal" evidence="7">
    <location>
        <begin position="146"/>
        <end position="296"/>
    </location>
</feature>
<evidence type="ECO:0000313" key="8">
    <source>
        <dbReference type="EMBL" id="RMX48539.1"/>
    </source>
</evidence>
<sequence length="296" mass="33633">LSGVTPKNSFRENKMKERPFSVALFFGVIWIVLPCLGNFVELPVWDNLNIGLCGLALILCICVYLTEYLGLFPLNYSKFSSHGEINSQLGWSICYGAPLVLYAILWYLSGMPQTIFQLVSLVTYLGHFLKRIIEALFIHKYSKNMLLLPVIEIAMFYCLGAVTQHYWCNIYTHGPLADKLSSNYVALVVGVPVFVIGESLNFYHHHILASLRPAGTLTGYVVPHAGLFHYLVCPHYLGELIAWYGMAVAGQHLGMYLAWLVMVCYLSGRSHQTHLWYLKKIENFPKDRRNIFPGIF</sequence>
<dbReference type="InterPro" id="IPR039357">
    <property type="entry name" value="SRD5A/TECR"/>
</dbReference>
<dbReference type="AlphaFoldDB" id="A0A3M6U4R0"/>
<dbReference type="Pfam" id="PF02544">
    <property type="entry name" value="Steroid_dh"/>
    <property type="match status" value="1"/>
</dbReference>
<name>A0A3M6U4R0_POCDA</name>
<evidence type="ECO:0000256" key="2">
    <source>
        <dbReference type="ARBA" id="ARBA00007742"/>
    </source>
</evidence>
<feature type="transmembrane region" description="Helical" evidence="6">
    <location>
        <begin position="20"/>
        <end position="42"/>
    </location>
</feature>
<dbReference type="OrthoDB" id="5788137at2759"/>
<keyword evidence="4 6" id="KW-1133">Transmembrane helix</keyword>
<proteinExistence type="inferred from homology"/>
<comment type="caution">
    <text evidence="8">The sequence shown here is derived from an EMBL/GenBank/DDBJ whole genome shotgun (WGS) entry which is preliminary data.</text>
</comment>
<dbReference type="Proteomes" id="UP000275408">
    <property type="component" value="Unassembled WGS sequence"/>
</dbReference>
<organism evidence="8 9">
    <name type="scientific">Pocillopora damicornis</name>
    <name type="common">Cauliflower coral</name>
    <name type="synonym">Millepora damicornis</name>
    <dbReference type="NCBI Taxonomy" id="46731"/>
    <lineage>
        <taxon>Eukaryota</taxon>
        <taxon>Metazoa</taxon>
        <taxon>Cnidaria</taxon>
        <taxon>Anthozoa</taxon>
        <taxon>Hexacorallia</taxon>
        <taxon>Scleractinia</taxon>
        <taxon>Astrocoeniina</taxon>
        <taxon>Pocilloporidae</taxon>
        <taxon>Pocillopora</taxon>
    </lineage>
</organism>
<dbReference type="GO" id="GO:0016627">
    <property type="term" value="F:oxidoreductase activity, acting on the CH-CH group of donors"/>
    <property type="evidence" value="ECO:0007669"/>
    <property type="project" value="InterPro"/>
</dbReference>
<keyword evidence="9" id="KW-1185">Reference proteome</keyword>
<comment type="subcellular location">
    <subcellularLocation>
        <location evidence="1">Membrane</location>
        <topology evidence="1">Multi-pass membrane protein</topology>
    </subcellularLocation>
</comment>
<comment type="similarity">
    <text evidence="2">Belongs to the steroid 5-alpha reductase family.</text>
</comment>
<dbReference type="GO" id="GO:0016020">
    <property type="term" value="C:membrane"/>
    <property type="evidence" value="ECO:0007669"/>
    <property type="project" value="UniProtKB-SubCell"/>
</dbReference>
<dbReference type="PANTHER" id="PTHR10556:SF35">
    <property type="entry name" value="3-OXO-5-ALPHA-STEROID 4-DEHYDROGENASE FAMILY PROTEIN"/>
    <property type="match status" value="1"/>
</dbReference>
<feature type="transmembrane region" description="Helical" evidence="6">
    <location>
        <begin position="184"/>
        <end position="203"/>
    </location>
</feature>
<keyword evidence="3 6" id="KW-0812">Transmembrane</keyword>
<evidence type="ECO:0000256" key="6">
    <source>
        <dbReference type="SAM" id="Phobius"/>
    </source>
</evidence>
<protein>
    <recommendedName>
        <fullName evidence="7">3-oxo-5-alpha-steroid 4-dehydrogenase C-terminal domain-containing protein</fullName>
    </recommendedName>
</protein>
<dbReference type="PANTHER" id="PTHR10556">
    <property type="entry name" value="3-OXO-5-ALPHA-STEROID 4-DEHYDROGENASE"/>
    <property type="match status" value="1"/>
</dbReference>
<reference evidence="8 9" key="1">
    <citation type="journal article" date="2018" name="Sci. Rep.">
        <title>Comparative analysis of the Pocillopora damicornis genome highlights role of immune system in coral evolution.</title>
        <authorList>
            <person name="Cunning R."/>
            <person name="Bay R.A."/>
            <person name="Gillette P."/>
            <person name="Baker A.C."/>
            <person name="Traylor-Knowles N."/>
        </authorList>
    </citation>
    <scope>NUCLEOTIDE SEQUENCE [LARGE SCALE GENOMIC DNA]</scope>
    <source>
        <strain evidence="8">RSMAS</strain>
        <tissue evidence="8">Whole animal</tissue>
    </source>
</reference>
<feature type="non-terminal residue" evidence="8">
    <location>
        <position position="1"/>
    </location>
</feature>
<feature type="transmembrane region" description="Helical" evidence="6">
    <location>
        <begin position="215"/>
        <end position="237"/>
    </location>
</feature>
<accession>A0A3M6U4R0</accession>
<keyword evidence="5 6" id="KW-0472">Membrane</keyword>
<feature type="transmembrane region" description="Helical" evidence="6">
    <location>
        <begin position="89"/>
        <end position="108"/>
    </location>
</feature>
<feature type="transmembrane region" description="Helical" evidence="6">
    <location>
        <begin position="145"/>
        <end position="164"/>
    </location>
</feature>
<feature type="transmembrane region" description="Helical" evidence="6">
    <location>
        <begin position="114"/>
        <end position="133"/>
    </location>
</feature>
<evidence type="ECO:0000256" key="3">
    <source>
        <dbReference type="ARBA" id="ARBA00022692"/>
    </source>
</evidence>